<name>A0A1M4TTA9_9CLOT</name>
<protein>
    <recommendedName>
        <fullName evidence="1">DUF3786 domain-containing protein</fullName>
    </recommendedName>
</protein>
<dbReference type="InterPro" id="IPR024264">
    <property type="entry name" value="DUF3786"/>
</dbReference>
<dbReference type="RefSeq" id="WP_072848877.1">
    <property type="nucleotide sequence ID" value="NZ_FQVI01000002.1"/>
</dbReference>
<sequence>MKIEQGISNYEKMKNNMADVFLQYDQEEMIRKFGLTQDKNYLYICCLNRQYRISRLNGQVSWSEDAFQTEGEADYNEAMTLYDVLCCSKENCHLACEWVNVGSLSAVQGGTLAKGSDFFQDAGKYFDGKKDALALACERLKGRKVEKGDVAYELDLFPFLPVVLRFWESDEEFPASLQILVDRNILDYMHYETLMFAISHMLNRLRDEINKVLP</sequence>
<organism evidence="2 3">
    <name type="scientific">Lactonifactor longoviformis DSM 17459</name>
    <dbReference type="NCBI Taxonomy" id="1122155"/>
    <lineage>
        <taxon>Bacteria</taxon>
        <taxon>Bacillati</taxon>
        <taxon>Bacillota</taxon>
        <taxon>Clostridia</taxon>
        <taxon>Eubacteriales</taxon>
        <taxon>Clostridiaceae</taxon>
        <taxon>Lactonifactor</taxon>
    </lineage>
</organism>
<proteinExistence type="predicted"/>
<keyword evidence="3" id="KW-1185">Reference proteome</keyword>
<evidence type="ECO:0000313" key="2">
    <source>
        <dbReference type="EMBL" id="SHE47740.1"/>
    </source>
</evidence>
<evidence type="ECO:0000313" key="3">
    <source>
        <dbReference type="Proteomes" id="UP000184245"/>
    </source>
</evidence>
<feature type="domain" description="DUF3786" evidence="1">
    <location>
        <begin position="25"/>
        <end position="201"/>
    </location>
</feature>
<evidence type="ECO:0000259" key="1">
    <source>
        <dbReference type="Pfam" id="PF12654"/>
    </source>
</evidence>
<accession>A0A1M4TTA9</accession>
<dbReference type="EMBL" id="FQVI01000002">
    <property type="protein sequence ID" value="SHE47740.1"/>
    <property type="molecule type" value="Genomic_DNA"/>
</dbReference>
<dbReference type="OrthoDB" id="2046697at2"/>
<dbReference type="AlphaFoldDB" id="A0A1M4TTA9"/>
<dbReference type="STRING" id="1122155.SAMN02745158_00579"/>
<dbReference type="Pfam" id="PF12654">
    <property type="entry name" value="DUF3786"/>
    <property type="match status" value="1"/>
</dbReference>
<gene>
    <name evidence="2" type="ORF">SAMN02745158_00579</name>
</gene>
<dbReference type="Proteomes" id="UP000184245">
    <property type="component" value="Unassembled WGS sequence"/>
</dbReference>
<reference evidence="2 3" key="1">
    <citation type="submission" date="2016-11" db="EMBL/GenBank/DDBJ databases">
        <authorList>
            <person name="Jaros S."/>
            <person name="Januszkiewicz K."/>
            <person name="Wedrychowicz H."/>
        </authorList>
    </citation>
    <scope>NUCLEOTIDE SEQUENCE [LARGE SCALE GENOMIC DNA]</scope>
    <source>
        <strain evidence="2 3">DSM 17459</strain>
    </source>
</reference>